<evidence type="ECO:0000313" key="1">
    <source>
        <dbReference type="EMBL" id="MBV4463738.1"/>
    </source>
</evidence>
<keyword evidence="2" id="KW-1185">Reference proteome</keyword>
<accession>A0ABS6PTD1</accession>
<comment type="caution">
    <text evidence="1">The sequence shown here is derived from an EMBL/GenBank/DDBJ whole genome shotgun (WGS) entry which is preliminary data.</text>
</comment>
<evidence type="ECO:0000313" key="2">
    <source>
        <dbReference type="Proteomes" id="UP000886900"/>
    </source>
</evidence>
<organism evidence="1 2">
    <name type="scientific">Pseudomonas farris</name>
    <dbReference type="NCBI Taxonomy" id="2841207"/>
    <lineage>
        <taxon>Bacteria</taxon>
        <taxon>Pseudomonadati</taxon>
        <taxon>Pseudomonadota</taxon>
        <taxon>Gammaproteobacteria</taxon>
        <taxon>Pseudomonadales</taxon>
        <taxon>Pseudomonadaceae</taxon>
        <taxon>Pseudomonas</taxon>
    </lineage>
</organism>
<dbReference type="RefSeq" id="WP_217856208.1">
    <property type="nucleotide sequence ID" value="NZ_JAHSTV010000004.1"/>
</dbReference>
<reference evidence="1" key="1">
    <citation type="submission" date="2021-06" db="EMBL/GenBank/DDBJ databases">
        <title>Updating the genus Pseudomonas: Description of 43 new species and partition of the Pseudomonas putida group.</title>
        <authorList>
            <person name="Girard L."/>
            <person name="Lood C."/>
            <person name="Vandamme P."/>
            <person name="Rokni-Zadeh H."/>
            <person name="Van Noort V."/>
            <person name="Hofte M."/>
            <person name="Lavigne R."/>
            <person name="De Mot R."/>
        </authorList>
    </citation>
    <scope>NUCLEOTIDE SEQUENCE</scope>
    <source>
        <strain evidence="1">SWRI79</strain>
    </source>
</reference>
<dbReference type="EMBL" id="JAHSTV010000004">
    <property type="protein sequence ID" value="MBV4463738.1"/>
    <property type="molecule type" value="Genomic_DNA"/>
</dbReference>
<sequence length="67" mass="7048">MAQGAQQAASETTQTLPEMLDELGKAKDQLNKSLEATGDAGKVSRYNTLPDMTSSMGIILSCAKPCT</sequence>
<proteinExistence type="predicted"/>
<gene>
    <name evidence="1" type="ORF">KVG95_10380</name>
</gene>
<name>A0ABS6PTD1_9PSED</name>
<dbReference type="Proteomes" id="UP000886900">
    <property type="component" value="Unassembled WGS sequence"/>
</dbReference>
<protein>
    <submittedName>
        <fullName evidence="1">Uncharacterized protein</fullName>
    </submittedName>
</protein>